<dbReference type="AlphaFoldDB" id="A0A0D7A691"/>
<proteinExistence type="predicted"/>
<evidence type="ECO:0000313" key="1">
    <source>
        <dbReference type="EMBL" id="KIY46537.1"/>
    </source>
</evidence>
<dbReference type="Proteomes" id="UP000054144">
    <property type="component" value="Unassembled WGS sequence"/>
</dbReference>
<name>A0A0D7A691_9AGAR</name>
<organism evidence="1 2">
    <name type="scientific">Fistulina hepatica ATCC 64428</name>
    <dbReference type="NCBI Taxonomy" id="1128425"/>
    <lineage>
        <taxon>Eukaryota</taxon>
        <taxon>Fungi</taxon>
        <taxon>Dikarya</taxon>
        <taxon>Basidiomycota</taxon>
        <taxon>Agaricomycotina</taxon>
        <taxon>Agaricomycetes</taxon>
        <taxon>Agaricomycetidae</taxon>
        <taxon>Agaricales</taxon>
        <taxon>Fistulinaceae</taxon>
        <taxon>Fistulina</taxon>
    </lineage>
</organism>
<accession>A0A0D7A691</accession>
<protein>
    <submittedName>
        <fullName evidence="1">Uncharacterized protein</fullName>
    </submittedName>
</protein>
<dbReference type="OrthoDB" id="2579508at2759"/>
<evidence type="ECO:0000313" key="2">
    <source>
        <dbReference type="Proteomes" id="UP000054144"/>
    </source>
</evidence>
<reference evidence="1 2" key="1">
    <citation type="journal article" date="2015" name="Fungal Genet. Biol.">
        <title>Evolution of novel wood decay mechanisms in Agaricales revealed by the genome sequences of Fistulina hepatica and Cylindrobasidium torrendii.</title>
        <authorList>
            <person name="Floudas D."/>
            <person name="Held B.W."/>
            <person name="Riley R."/>
            <person name="Nagy L.G."/>
            <person name="Koehler G."/>
            <person name="Ransdell A.S."/>
            <person name="Younus H."/>
            <person name="Chow J."/>
            <person name="Chiniquy J."/>
            <person name="Lipzen A."/>
            <person name="Tritt A."/>
            <person name="Sun H."/>
            <person name="Haridas S."/>
            <person name="LaButti K."/>
            <person name="Ohm R.A."/>
            <person name="Kues U."/>
            <person name="Blanchette R.A."/>
            <person name="Grigoriev I.V."/>
            <person name="Minto R.E."/>
            <person name="Hibbett D.S."/>
        </authorList>
    </citation>
    <scope>NUCLEOTIDE SEQUENCE [LARGE SCALE GENOMIC DNA]</scope>
    <source>
        <strain evidence="1 2">ATCC 64428</strain>
    </source>
</reference>
<sequence length="414" mass="46448">MEYLRRILPQWPPQLLDADETQMRRPDAWRRKRMLSIPVLPDATENLRLYVRQAHLPLPPILHGARHEAGTLARIESYRYLKHVIPLDNTEFEASMDNWMRLYVPLDPIKAPMYDEATGLGLMLPCVYAQHAVEDANGAFICPNRLKYASAYDPDVPGPAQIIPESEREGTTNVGKFLAIATNIAESFVVRTAMYALALSCPDEMRRFQFGTIHVPSAGETGSSLNGTENSDRSFSSVINMAIWAPQIPAYAYARQVRELQSRAVLIVTVALQDSEIANLAHAGKAPQCPSETTACHEVLAKVWDACLSLNCFYFVINNGGSWFFGYFVPDRRYAMIRDAIRHSSFEPSVVSAMMFWMACAAKLEGCMSYRDHQPAMPCVNPWLLQHAGVMDCGTASYWAATYTHNPNYAAEPF</sequence>
<gene>
    <name evidence="1" type="ORF">FISHEDRAFT_75558</name>
</gene>
<keyword evidence="2" id="KW-1185">Reference proteome</keyword>
<dbReference type="EMBL" id="KN882028">
    <property type="protein sequence ID" value="KIY46537.1"/>
    <property type="molecule type" value="Genomic_DNA"/>
</dbReference>